<feature type="signal peptide" evidence="2">
    <location>
        <begin position="1"/>
        <end position="22"/>
    </location>
</feature>
<dbReference type="KEGG" id="mpad:KEF85_12545"/>
<name>A0A975MLM6_9GAMM</name>
<keyword evidence="1" id="KW-0812">Transmembrane</keyword>
<feature type="transmembrane region" description="Helical" evidence="1">
    <location>
        <begin position="221"/>
        <end position="243"/>
    </location>
</feature>
<evidence type="ECO:0000256" key="1">
    <source>
        <dbReference type="SAM" id="Phobius"/>
    </source>
</evidence>
<dbReference type="RefSeq" id="WP_215581066.1">
    <property type="nucleotide sequence ID" value="NZ_CP073754.1"/>
</dbReference>
<keyword evidence="1" id="KW-1133">Transmembrane helix</keyword>
<dbReference type="AlphaFoldDB" id="A0A975MLM6"/>
<protein>
    <recommendedName>
        <fullName evidence="5">PEP-CTERM sorting domain-containing protein</fullName>
    </recommendedName>
</protein>
<evidence type="ECO:0008006" key="5">
    <source>
        <dbReference type="Google" id="ProtNLM"/>
    </source>
</evidence>
<evidence type="ECO:0000256" key="2">
    <source>
        <dbReference type="SAM" id="SignalP"/>
    </source>
</evidence>
<keyword evidence="1" id="KW-0472">Membrane</keyword>
<reference evidence="3" key="1">
    <citation type="submission" date="2021-04" db="EMBL/GenBank/DDBJ databases">
        <title>Draft genome sequence data of methanotrophic Methylovulum sp. strain S1L and Methylomonas sp. strain S2AM isolated from boreal lake water columns.</title>
        <authorList>
            <person name="Rissanen A.J."/>
            <person name="Mangayil R."/>
            <person name="Svenning M.M."/>
            <person name="Khanongnuch R."/>
        </authorList>
    </citation>
    <scope>NUCLEOTIDE SEQUENCE</scope>
    <source>
        <strain evidence="3">S2AM</strain>
    </source>
</reference>
<evidence type="ECO:0000313" key="3">
    <source>
        <dbReference type="EMBL" id="QWF70168.1"/>
    </source>
</evidence>
<gene>
    <name evidence="3" type="ORF">KEF85_12545</name>
</gene>
<feature type="chain" id="PRO_5036800994" description="PEP-CTERM sorting domain-containing protein" evidence="2">
    <location>
        <begin position="23"/>
        <end position="252"/>
    </location>
</feature>
<keyword evidence="2" id="KW-0732">Signal</keyword>
<evidence type="ECO:0000313" key="4">
    <source>
        <dbReference type="Proteomes" id="UP000676649"/>
    </source>
</evidence>
<keyword evidence="4" id="KW-1185">Reference proteome</keyword>
<dbReference type="Proteomes" id="UP000676649">
    <property type="component" value="Chromosome"/>
</dbReference>
<sequence length="252" mass="26464">MTYKKFIVVPFLLLTVNESAQASSYPPSLNNLFTGKANAPSSADFAFDSRGLTVSVSGSGSSYTLTAHGTGNLTYYSPGNTTTYAGTSTSYTLTANFTQADHIISLNHGELTISSTLGLRPTAIGGVALNAPVHNLLYDAQLTGFKVGTEQGDLGFTTAFNPSWSNQTPFTGGSQNESVYLFDQLALANGGIGRLTQLVDAFASGDLSAISNITYSNVESFAVIPLPSPVVLFGSGLTALIGLRHQRRNNSK</sequence>
<dbReference type="EMBL" id="CP073754">
    <property type="protein sequence ID" value="QWF70168.1"/>
    <property type="molecule type" value="Genomic_DNA"/>
</dbReference>
<proteinExistence type="predicted"/>
<organism evidence="3 4">
    <name type="scientific">Methylomonas paludis</name>
    <dbReference type="NCBI Taxonomy" id="1173101"/>
    <lineage>
        <taxon>Bacteria</taxon>
        <taxon>Pseudomonadati</taxon>
        <taxon>Pseudomonadota</taxon>
        <taxon>Gammaproteobacteria</taxon>
        <taxon>Methylococcales</taxon>
        <taxon>Methylococcaceae</taxon>
        <taxon>Methylomonas</taxon>
    </lineage>
</organism>
<accession>A0A975MLM6</accession>